<dbReference type="Gene3D" id="3.30.420.40">
    <property type="match status" value="2"/>
</dbReference>
<dbReference type="AlphaFoldDB" id="A0A2X0SGQ9"/>
<evidence type="ECO:0000256" key="5">
    <source>
        <dbReference type="ARBA" id="ARBA00022777"/>
    </source>
</evidence>
<name>A0A2X0SGQ9_9PROT</name>
<organism evidence="12">
    <name type="scientific">Candidatus Nitrotoga fabula</name>
    <dbReference type="NCBI Taxonomy" id="2182327"/>
    <lineage>
        <taxon>Bacteria</taxon>
        <taxon>Pseudomonadati</taxon>
        <taxon>Pseudomonadota</taxon>
        <taxon>Betaproteobacteria</taxon>
        <taxon>Nitrosomonadales</taxon>
        <taxon>Gallionellaceae</taxon>
        <taxon>Candidatus Nitrotoga</taxon>
    </lineage>
</organism>
<keyword evidence="6" id="KW-0067">ATP-binding</keyword>
<keyword evidence="3 12" id="KW-0808">Transferase</keyword>
<dbReference type="Pfam" id="PF02782">
    <property type="entry name" value="FGGY_C"/>
    <property type="match status" value="1"/>
</dbReference>
<dbReference type="PANTHER" id="PTHR10196">
    <property type="entry name" value="SUGAR KINASE"/>
    <property type="match status" value="1"/>
</dbReference>
<evidence type="ECO:0000259" key="10">
    <source>
        <dbReference type="Pfam" id="PF00370"/>
    </source>
</evidence>
<evidence type="ECO:0000256" key="8">
    <source>
        <dbReference type="ARBA" id="ARBA00066370"/>
    </source>
</evidence>
<dbReference type="EMBL" id="LS423452">
    <property type="protein sequence ID" value="SPS06581.1"/>
    <property type="molecule type" value="Genomic_DNA"/>
</dbReference>
<evidence type="ECO:0000256" key="4">
    <source>
        <dbReference type="ARBA" id="ARBA00022741"/>
    </source>
</evidence>
<reference evidence="12" key="1">
    <citation type="submission" date="2018-05" db="EMBL/GenBank/DDBJ databases">
        <authorList>
            <person name="Lanie J.A."/>
            <person name="Ng W.-L."/>
            <person name="Kazmierczak K.M."/>
            <person name="Andrzejewski T.M."/>
            <person name="Davidsen T.M."/>
            <person name="Wayne K.J."/>
            <person name="Tettelin H."/>
            <person name="Glass J.I."/>
            <person name="Rusch D."/>
            <person name="Podicherti R."/>
            <person name="Tsui H.-C.T."/>
            <person name="Winkler M.E."/>
        </authorList>
    </citation>
    <scope>NUCLEOTIDE SEQUENCE</scope>
    <source>
        <strain evidence="12">KNB</strain>
    </source>
</reference>
<dbReference type="Pfam" id="PF00370">
    <property type="entry name" value="FGGY_N"/>
    <property type="match status" value="1"/>
</dbReference>
<dbReference type="GO" id="GO:0005997">
    <property type="term" value="P:xylulose metabolic process"/>
    <property type="evidence" value="ECO:0007669"/>
    <property type="project" value="TreeGrafter"/>
</dbReference>
<dbReference type="InterPro" id="IPR043129">
    <property type="entry name" value="ATPase_NBD"/>
</dbReference>
<feature type="domain" description="Carbohydrate kinase FGGY C-terminal" evidence="11">
    <location>
        <begin position="238"/>
        <end position="411"/>
    </location>
</feature>
<evidence type="ECO:0000259" key="11">
    <source>
        <dbReference type="Pfam" id="PF02782"/>
    </source>
</evidence>
<sequence>MKYYLGFDFGTSGARVCIVNKVEMVVFEDYIRYPDATLQIHLNWRESLHALLMRLPPPMAAGLDSIAIAATSATVLLCDAELEPTAPALLYFDHRAHEELESLRQFAPPGHTVCNASSGLAKFLWFTRHTDLSKTAYFLHQADWLAALLTGLGGISDYHNALKSGYDAENLCWPEWVTSLPYADILPQVVSPGTSIACISSPVAERFGINPECRVRAGTTDSIAAFIAAGVREPGAAVTSLGTTLVLKLLSKTRVEAGQYGVYSHRFGNLWLAGGASNAGSGVLRQYFNDQQLEQLSQCIDPAKDSPLDYYPLPRPGERFPENDPTLQPRLSPRPENDVLFLHGMLQGLSRIEAAGYAKLVELGATPLNSVSSSGGGAKNPVWRKMRERLLGVPVLVAQHTEAAFGAAMLARHGELTAQR</sequence>
<evidence type="ECO:0000256" key="7">
    <source>
        <dbReference type="ARBA" id="ARBA00051146"/>
    </source>
</evidence>
<dbReference type="CDD" id="cd07783">
    <property type="entry name" value="ASKHA_NBD_FGGY_SePSK_AtXK1-like"/>
    <property type="match status" value="1"/>
</dbReference>
<comment type="catalytic activity">
    <reaction evidence="7">
        <text>D-ribulose + ATP = D-ribulose 5-phosphate + ADP + H(+)</text>
        <dbReference type="Rhea" id="RHEA:17601"/>
        <dbReference type="ChEBI" id="CHEBI:15378"/>
        <dbReference type="ChEBI" id="CHEBI:17173"/>
        <dbReference type="ChEBI" id="CHEBI:30616"/>
        <dbReference type="ChEBI" id="CHEBI:58121"/>
        <dbReference type="ChEBI" id="CHEBI:456216"/>
        <dbReference type="EC" id="2.7.1.47"/>
    </reaction>
</comment>
<comment type="similarity">
    <text evidence="2">Belongs to the FGGY kinase family.</text>
</comment>
<keyword evidence="4" id="KW-0547">Nucleotide-binding</keyword>
<dbReference type="PANTHER" id="PTHR10196:SF80">
    <property type="entry name" value="D-RIBULOSE KINASE"/>
    <property type="match status" value="1"/>
</dbReference>
<proteinExistence type="inferred from homology"/>
<dbReference type="GO" id="GO:0005829">
    <property type="term" value="C:cytosol"/>
    <property type="evidence" value="ECO:0007669"/>
    <property type="project" value="TreeGrafter"/>
</dbReference>
<evidence type="ECO:0000256" key="9">
    <source>
        <dbReference type="ARBA" id="ARBA00072590"/>
    </source>
</evidence>
<feature type="domain" description="Carbohydrate kinase FGGY N-terminal" evidence="10">
    <location>
        <begin position="3"/>
        <end position="227"/>
    </location>
</feature>
<evidence type="ECO:0000256" key="3">
    <source>
        <dbReference type="ARBA" id="ARBA00022679"/>
    </source>
</evidence>
<dbReference type="GO" id="GO:0019150">
    <property type="term" value="F:D-ribulokinase activity"/>
    <property type="evidence" value="ECO:0007669"/>
    <property type="project" value="UniProtKB-EC"/>
</dbReference>
<evidence type="ECO:0000256" key="2">
    <source>
        <dbReference type="ARBA" id="ARBA00009156"/>
    </source>
</evidence>
<accession>A0A2X0SGQ9</accession>
<keyword evidence="5 12" id="KW-0418">Kinase</keyword>
<gene>
    <name evidence="12" type="ORF">NITFAB_2174</name>
</gene>
<dbReference type="GO" id="GO:0004856">
    <property type="term" value="F:D-xylulokinase activity"/>
    <property type="evidence" value="ECO:0007669"/>
    <property type="project" value="TreeGrafter"/>
</dbReference>
<dbReference type="GO" id="GO:0005524">
    <property type="term" value="F:ATP binding"/>
    <property type="evidence" value="ECO:0007669"/>
    <property type="project" value="UniProtKB-KW"/>
</dbReference>
<dbReference type="FunFam" id="3.30.420.40:FF:000180">
    <property type="entry name" value="D-ribulose kinase isoform X1"/>
    <property type="match status" value="1"/>
</dbReference>
<evidence type="ECO:0000256" key="6">
    <source>
        <dbReference type="ARBA" id="ARBA00022840"/>
    </source>
</evidence>
<dbReference type="InterPro" id="IPR018484">
    <property type="entry name" value="FGGY_N"/>
</dbReference>
<dbReference type="EC" id="2.7.1.47" evidence="8"/>
<dbReference type="SUPFAM" id="SSF53067">
    <property type="entry name" value="Actin-like ATPase domain"/>
    <property type="match status" value="2"/>
</dbReference>
<protein>
    <recommendedName>
        <fullName evidence="9">D-ribulose kinase</fullName>
        <ecNumber evidence="8">2.7.1.47</ecNumber>
    </recommendedName>
</protein>
<evidence type="ECO:0000256" key="1">
    <source>
        <dbReference type="ARBA" id="ARBA00001968"/>
    </source>
</evidence>
<evidence type="ECO:0000313" key="12">
    <source>
        <dbReference type="EMBL" id="SPS06581.1"/>
    </source>
</evidence>
<dbReference type="InterPro" id="IPR018485">
    <property type="entry name" value="FGGY_C"/>
</dbReference>
<comment type="cofactor">
    <cofactor evidence="1">
        <name>a divalent metal cation</name>
        <dbReference type="ChEBI" id="CHEBI:60240"/>
    </cofactor>
</comment>